<feature type="transmembrane region" description="Helical" evidence="1">
    <location>
        <begin position="104"/>
        <end position="126"/>
    </location>
</feature>
<feature type="transmembrane region" description="Helical" evidence="1">
    <location>
        <begin position="81"/>
        <end position="98"/>
    </location>
</feature>
<keyword evidence="1" id="KW-0472">Membrane</keyword>
<organism evidence="2 3">
    <name type="scientific">Agrobacterium tumefaciens</name>
    <dbReference type="NCBI Taxonomy" id="358"/>
    <lineage>
        <taxon>Bacteria</taxon>
        <taxon>Pseudomonadati</taxon>
        <taxon>Pseudomonadota</taxon>
        <taxon>Alphaproteobacteria</taxon>
        <taxon>Hyphomicrobiales</taxon>
        <taxon>Rhizobiaceae</taxon>
        <taxon>Rhizobium/Agrobacterium group</taxon>
        <taxon>Agrobacterium</taxon>
        <taxon>Agrobacterium tumefaciens complex</taxon>
    </lineage>
</organism>
<dbReference type="EMBL" id="SGOE01000001">
    <property type="protein sequence ID" value="TRB08662.1"/>
    <property type="molecule type" value="Genomic_DNA"/>
</dbReference>
<evidence type="ECO:0000256" key="1">
    <source>
        <dbReference type="SAM" id="Phobius"/>
    </source>
</evidence>
<keyword evidence="1" id="KW-0812">Transmembrane</keyword>
<comment type="caution">
    <text evidence="2">The sequence shown here is derived from an EMBL/GenBank/DDBJ whole genome shotgun (WGS) entry which is preliminary data.</text>
</comment>
<dbReference type="RefSeq" id="WP_142855259.1">
    <property type="nucleotide sequence ID" value="NZ_SGOE01000001.1"/>
</dbReference>
<dbReference type="AlphaFoldDB" id="A0A546Y6Q1"/>
<keyword evidence="1" id="KW-1133">Transmembrane helix</keyword>
<accession>A0A546Y6Q1</accession>
<gene>
    <name evidence="2" type="ORF">EXN61_01655</name>
</gene>
<evidence type="ECO:0000313" key="2">
    <source>
        <dbReference type="EMBL" id="TRB08662.1"/>
    </source>
</evidence>
<evidence type="ECO:0000313" key="3">
    <source>
        <dbReference type="Proteomes" id="UP000317023"/>
    </source>
</evidence>
<dbReference type="Proteomes" id="UP000317023">
    <property type="component" value="Unassembled WGS sequence"/>
</dbReference>
<protein>
    <submittedName>
        <fullName evidence="2">Uncharacterized protein</fullName>
    </submittedName>
</protein>
<name>A0A546Y6Q1_AGRTU</name>
<sequence>MTENDKQRQLAVTIAKQVSRSEGDEIREWAAKLLEIRGESISAPMKAKKALTLTAKSKVVLPALKIIAKQSKKYGWDNRSAAQRIGMGAAAVGITVFGGSNAGIAALGGAVGVPLWMVLGGGAMFAKYLIDEITQKDTSGATYTVIDADKED</sequence>
<reference evidence="2 3" key="1">
    <citation type="journal article" date="2019" name="Appl. Microbiol. Biotechnol.">
        <title>Differential efficiency of wild type rhizogenic strains for rol gene transformation of plants.</title>
        <authorList>
            <person name="Desmet S."/>
            <person name="De Keyser E."/>
            <person name="Van Vaerenbergh J."/>
            <person name="Baeyen S."/>
            <person name="Van Huylenbroeck J."/>
            <person name="Geelen D."/>
            <person name="Dhooghe E."/>
        </authorList>
    </citation>
    <scope>NUCLEOTIDE SEQUENCE [LARGE SCALE GENOMIC DNA]</scope>
    <source>
        <strain evidence="2 3">MAFF210266</strain>
    </source>
</reference>
<proteinExistence type="predicted"/>